<proteinExistence type="predicted"/>
<protein>
    <submittedName>
        <fullName evidence="2">Leishmanolysin-like peptidase</fullName>
    </submittedName>
</protein>
<accession>A0AC35TZ02</accession>
<dbReference type="WBParaSite" id="RSKR_0000579500.1">
    <property type="protein sequence ID" value="RSKR_0000579500.1"/>
    <property type="gene ID" value="RSKR_0000579500"/>
</dbReference>
<dbReference type="Proteomes" id="UP000095286">
    <property type="component" value="Unplaced"/>
</dbReference>
<sequence>MEIREQGEDTWIRVPAESCGGLRPSEASKRKMLNARHAGSVQESIAFPCTETFESFCLTNNDYFGMYMNCRVVEPSCVIHLEP</sequence>
<evidence type="ECO:0000313" key="1">
    <source>
        <dbReference type="Proteomes" id="UP000095286"/>
    </source>
</evidence>
<organism evidence="1 2">
    <name type="scientific">Rhabditophanes sp. KR3021</name>
    <dbReference type="NCBI Taxonomy" id="114890"/>
    <lineage>
        <taxon>Eukaryota</taxon>
        <taxon>Metazoa</taxon>
        <taxon>Ecdysozoa</taxon>
        <taxon>Nematoda</taxon>
        <taxon>Chromadorea</taxon>
        <taxon>Rhabditida</taxon>
        <taxon>Tylenchina</taxon>
        <taxon>Panagrolaimomorpha</taxon>
        <taxon>Strongyloidoidea</taxon>
        <taxon>Alloionematidae</taxon>
        <taxon>Rhabditophanes</taxon>
    </lineage>
</organism>
<evidence type="ECO:0000313" key="2">
    <source>
        <dbReference type="WBParaSite" id="RSKR_0000579500.1"/>
    </source>
</evidence>
<name>A0AC35TZ02_9BILA</name>
<reference evidence="2" key="1">
    <citation type="submission" date="2016-11" db="UniProtKB">
        <authorList>
            <consortium name="WormBaseParasite"/>
        </authorList>
    </citation>
    <scope>IDENTIFICATION</scope>
    <source>
        <strain evidence="2">KR3021</strain>
    </source>
</reference>